<evidence type="ECO:0000313" key="5">
    <source>
        <dbReference type="Proteomes" id="UP000481583"/>
    </source>
</evidence>
<evidence type="ECO:0000313" key="4">
    <source>
        <dbReference type="EMBL" id="NGN66160.1"/>
    </source>
</evidence>
<keyword evidence="2" id="KW-0812">Transmembrane</keyword>
<evidence type="ECO:0008006" key="6">
    <source>
        <dbReference type="Google" id="ProtNLM"/>
    </source>
</evidence>
<keyword evidence="2" id="KW-1133">Transmembrane helix</keyword>
<proteinExistence type="predicted"/>
<accession>A0A6G4U334</accession>
<evidence type="ECO:0000256" key="2">
    <source>
        <dbReference type="SAM" id="Phobius"/>
    </source>
</evidence>
<organism evidence="4 5">
    <name type="scientific">Streptomyces coryli</name>
    <dbReference type="NCBI Taxonomy" id="1128680"/>
    <lineage>
        <taxon>Bacteria</taxon>
        <taxon>Bacillati</taxon>
        <taxon>Actinomycetota</taxon>
        <taxon>Actinomycetes</taxon>
        <taxon>Kitasatosporales</taxon>
        <taxon>Streptomycetaceae</taxon>
        <taxon>Streptomyces</taxon>
    </lineage>
</organism>
<feature type="region of interest" description="Disordered" evidence="1">
    <location>
        <begin position="31"/>
        <end position="115"/>
    </location>
</feature>
<feature type="transmembrane region" description="Helical" evidence="2">
    <location>
        <begin position="116"/>
        <end position="134"/>
    </location>
</feature>
<dbReference type="EMBL" id="JAAKZV010000085">
    <property type="protein sequence ID" value="NGN66160.1"/>
    <property type="molecule type" value="Genomic_DNA"/>
</dbReference>
<feature type="signal peptide" evidence="3">
    <location>
        <begin position="1"/>
        <end position="28"/>
    </location>
</feature>
<keyword evidence="5" id="KW-1185">Reference proteome</keyword>
<name>A0A6G4U334_9ACTN</name>
<dbReference type="AlphaFoldDB" id="A0A6G4U334"/>
<reference evidence="4 5" key="1">
    <citation type="submission" date="2020-02" db="EMBL/GenBank/DDBJ databases">
        <title>Whole-genome analyses of novel actinobacteria.</title>
        <authorList>
            <person name="Sahin N."/>
        </authorList>
    </citation>
    <scope>NUCLEOTIDE SEQUENCE [LARGE SCALE GENOMIC DNA]</scope>
    <source>
        <strain evidence="4 5">A7024</strain>
    </source>
</reference>
<protein>
    <recommendedName>
        <fullName evidence="6">Gram-positive cocci surface proteins LPxTG domain-containing protein</fullName>
    </recommendedName>
</protein>
<dbReference type="Proteomes" id="UP000481583">
    <property type="component" value="Unassembled WGS sequence"/>
</dbReference>
<keyword evidence="3" id="KW-0732">Signal</keyword>
<gene>
    <name evidence="4" type="ORF">G5C51_19960</name>
</gene>
<dbReference type="RefSeq" id="WP_165239282.1">
    <property type="nucleotide sequence ID" value="NZ_JAAKZV010000085.1"/>
</dbReference>
<feature type="chain" id="PRO_5026128149" description="Gram-positive cocci surface proteins LPxTG domain-containing protein" evidence="3">
    <location>
        <begin position="29"/>
        <end position="143"/>
    </location>
</feature>
<comment type="caution">
    <text evidence="4">The sequence shown here is derived from an EMBL/GenBank/DDBJ whole genome shotgun (WGS) entry which is preliminary data.</text>
</comment>
<evidence type="ECO:0000256" key="3">
    <source>
        <dbReference type="SAM" id="SignalP"/>
    </source>
</evidence>
<sequence length="143" mass="14552">MDRMRRLPLVAGLAAPLLIWGCLGPTAAAVPADRPAQVEPPAPEEDYGTGDGSYGEGSYNDGSYNEGYVPEDPATGPGPAAPTDGKNPGQAPGNVTVPDFGTFTPPPQGDSDDTPALAAASLAAMSLGGAAFILRRARRTTEE</sequence>
<feature type="compositionally biased region" description="Low complexity" evidence="1">
    <location>
        <begin position="72"/>
        <end position="85"/>
    </location>
</feature>
<keyword evidence="2" id="KW-0472">Membrane</keyword>
<evidence type="ECO:0000256" key="1">
    <source>
        <dbReference type="SAM" id="MobiDB-lite"/>
    </source>
</evidence>